<dbReference type="Proteomes" id="UP001283361">
    <property type="component" value="Unassembled WGS sequence"/>
</dbReference>
<proteinExistence type="predicted"/>
<protein>
    <submittedName>
        <fullName evidence="1">Uncharacterized protein</fullName>
    </submittedName>
</protein>
<name>A0AAE1AF94_9GAST</name>
<evidence type="ECO:0000313" key="1">
    <source>
        <dbReference type="EMBL" id="KAK3785592.1"/>
    </source>
</evidence>
<sequence length="135" mass="15385">MFHDLSYLAVFARHNHRRSWSSLPQRHLEALEGKLENYIMHLEQLVSGAVPRPRLAERDTRTPLNTETNVTSEHAFTIPLVPSSNTSLMLVKSQLVRAIFLKTCSKTVSQTFLIRTVPNGACFSRRHAARQNTMT</sequence>
<keyword evidence="2" id="KW-1185">Reference proteome</keyword>
<reference evidence="1" key="1">
    <citation type="journal article" date="2023" name="G3 (Bethesda)">
        <title>A reference genome for the long-term kleptoplast-retaining sea slug Elysia crispata morphotype clarki.</title>
        <authorList>
            <person name="Eastman K.E."/>
            <person name="Pendleton A.L."/>
            <person name="Shaikh M.A."/>
            <person name="Suttiyut T."/>
            <person name="Ogas R."/>
            <person name="Tomko P."/>
            <person name="Gavelis G."/>
            <person name="Widhalm J.R."/>
            <person name="Wisecaver J.H."/>
        </authorList>
    </citation>
    <scope>NUCLEOTIDE SEQUENCE</scope>
    <source>
        <strain evidence="1">ECLA1</strain>
    </source>
</reference>
<organism evidence="1 2">
    <name type="scientific">Elysia crispata</name>
    <name type="common">lettuce slug</name>
    <dbReference type="NCBI Taxonomy" id="231223"/>
    <lineage>
        <taxon>Eukaryota</taxon>
        <taxon>Metazoa</taxon>
        <taxon>Spiralia</taxon>
        <taxon>Lophotrochozoa</taxon>
        <taxon>Mollusca</taxon>
        <taxon>Gastropoda</taxon>
        <taxon>Heterobranchia</taxon>
        <taxon>Euthyneura</taxon>
        <taxon>Panpulmonata</taxon>
        <taxon>Sacoglossa</taxon>
        <taxon>Placobranchoidea</taxon>
        <taxon>Plakobranchidae</taxon>
        <taxon>Elysia</taxon>
    </lineage>
</organism>
<accession>A0AAE1AF94</accession>
<dbReference type="EMBL" id="JAWDGP010002106">
    <property type="protein sequence ID" value="KAK3785592.1"/>
    <property type="molecule type" value="Genomic_DNA"/>
</dbReference>
<evidence type="ECO:0000313" key="2">
    <source>
        <dbReference type="Proteomes" id="UP001283361"/>
    </source>
</evidence>
<dbReference type="AlphaFoldDB" id="A0AAE1AF94"/>
<comment type="caution">
    <text evidence="1">The sequence shown here is derived from an EMBL/GenBank/DDBJ whole genome shotgun (WGS) entry which is preliminary data.</text>
</comment>
<gene>
    <name evidence="1" type="ORF">RRG08_057415</name>
</gene>